<dbReference type="RefSeq" id="WP_083107824.1">
    <property type="nucleotide sequence ID" value="NZ_CP020569.1"/>
</dbReference>
<dbReference type="GO" id="GO:0022857">
    <property type="term" value="F:transmembrane transporter activity"/>
    <property type="evidence" value="ECO:0007669"/>
    <property type="project" value="InterPro"/>
</dbReference>
<gene>
    <name evidence="9" type="ORF">B1H19_29865</name>
</gene>
<feature type="domain" description="Major facilitator superfamily (MFS) profile" evidence="8">
    <location>
        <begin position="221"/>
        <end position="437"/>
    </location>
</feature>
<keyword evidence="10" id="KW-1185">Reference proteome</keyword>
<feature type="transmembrane region" description="Helical" evidence="7">
    <location>
        <begin position="220"/>
        <end position="246"/>
    </location>
</feature>
<evidence type="ECO:0000256" key="4">
    <source>
        <dbReference type="ARBA" id="ARBA00022692"/>
    </source>
</evidence>
<dbReference type="PANTHER" id="PTHR23513:SF6">
    <property type="entry name" value="MAJOR FACILITATOR SUPERFAMILY ASSOCIATED DOMAIN-CONTAINING PROTEIN"/>
    <property type="match status" value="1"/>
</dbReference>
<dbReference type="PANTHER" id="PTHR23513">
    <property type="entry name" value="INTEGRAL MEMBRANE EFFLUX PROTEIN-RELATED"/>
    <property type="match status" value="1"/>
</dbReference>
<dbReference type="OrthoDB" id="145388at2"/>
<evidence type="ECO:0000256" key="3">
    <source>
        <dbReference type="ARBA" id="ARBA00022475"/>
    </source>
</evidence>
<protein>
    <recommendedName>
        <fullName evidence="8">Major facilitator superfamily (MFS) profile domain-containing protein</fullName>
    </recommendedName>
</protein>
<reference evidence="9 10" key="1">
    <citation type="submission" date="2017-04" db="EMBL/GenBank/DDBJ databases">
        <title>Complete Genome Sequence of Streptomyces gilvosporeus F607, a Capable Producer of Natamycin.</title>
        <authorList>
            <person name="Zong G."/>
            <person name="Zhong C."/>
            <person name="Fu J."/>
            <person name="Qin R."/>
            <person name="Cao G."/>
        </authorList>
    </citation>
    <scope>NUCLEOTIDE SEQUENCE [LARGE SCALE GENOMIC DNA]</scope>
    <source>
        <strain evidence="9 10">F607</strain>
    </source>
</reference>
<feature type="transmembrane region" description="Helical" evidence="7">
    <location>
        <begin position="376"/>
        <end position="395"/>
    </location>
</feature>
<dbReference type="Gene3D" id="1.20.1250.20">
    <property type="entry name" value="MFS general substrate transporter like domains"/>
    <property type="match status" value="1"/>
</dbReference>
<dbReference type="InterPro" id="IPR036259">
    <property type="entry name" value="MFS_trans_sf"/>
</dbReference>
<feature type="transmembrane region" description="Helical" evidence="7">
    <location>
        <begin position="252"/>
        <end position="274"/>
    </location>
</feature>
<dbReference type="KEGG" id="sgv:B1H19_29865"/>
<keyword evidence="4 7" id="KW-0812">Transmembrane</keyword>
<feature type="transmembrane region" description="Helical" evidence="7">
    <location>
        <begin position="88"/>
        <end position="112"/>
    </location>
</feature>
<dbReference type="Pfam" id="PF05977">
    <property type="entry name" value="MFS_3"/>
    <property type="match status" value="1"/>
</dbReference>
<organism evidence="9 10">
    <name type="scientific">Streptomyces gilvosporeus</name>
    <dbReference type="NCBI Taxonomy" id="553510"/>
    <lineage>
        <taxon>Bacteria</taxon>
        <taxon>Bacillati</taxon>
        <taxon>Actinomycetota</taxon>
        <taxon>Actinomycetes</taxon>
        <taxon>Kitasatosporales</taxon>
        <taxon>Streptomycetaceae</taxon>
        <taxon>Streptomyces</taxon>
    </lineage>
</organism>
<evidence type="ECO:0000256" key="6">
    <source>
        <dbReference type="ARBA" id="ARBA00023136"/>
    </source>
</evidence>
<comment type="subcellular location">
    <subcellularLocation>
        <location evidence="1">Cell membrane</location>
        <topology evidence="1">Multi-pass membrane protein</topology>
    </subcellularLocation>
</comment>
<keyword evidence="5 7" id="KW-1133">Transmembrane helix</keyword>
<dbReference type="Proteomes" id="UP000192726">
    <property type="component" value="Chromosome"/>
</dbReference>
<evidence type="ECO:0000256" key="5">
    <source>
        <dbReference type="ARBA" id="ARBA00022989"/>
    </source>
</evidence>
<sequence>MRNASSAATGYRALLRSSAVSALGDGVRFAALPLLAVALLDNPFQVTVLTAAGTAPWLLVALPAGVYVDRLDLQRVMIFADLLRCTVLIVAVALLLTARLTFWPLVALAFILGVGEVLFDCAAQALLPGLVTGERLERANGHLYATQTIGRDLIGQALGGILFAVSRFVPLLVDAVSFLCSALLLRRVRATQRQSSPSPRSGHLAREIGECLRYLSRHRVLLKLTAAATLVNTVYMGQLAVLILLVRQELHLPAALYGVLLTVGALGGVAASMTASHLIEALGRRAILTGGLLVLALSGLGIAATRNIYLVAFAYFLSVYAITCWTVISVSLRQGMVPDRLRGRSVSVDRLFTWGTNPFGVLGFGAVSQLCGPRAAFAFGSVCAMTALAVMATAVRSVPDRIGAPWPPPCEVPTGRKARGHLARTADHPYGHGDTSP</sequence>
<name>A0A1V0TYH5_9ACTN</name>
<dbReference type="CDD" id="cd06173">
    <property type="entry name" value="MFS_MefA_like"/>
    <property type="match status" value="1"/>
</dbReference>
<feature type="transmembrane region" description="Helical" evidence="7">
    <location>
        <begin position="286"/>
        <end position="304"/>
    </location>
</feature>
<evidence type="ECO:0000259" key="8">
    <source>
        <dbReference type="PROSITE" id="PS50850"/>
    </source>
</evidence>
<evidence type="ECO:0000256" key="1">
    <source>
        <dbReference type="ARBA" id="ARBA00004651"/>
    </source>
</evidence>
<evidence type="ECO:0000256" key="7">
    <source>
        <dbReference type="SAM" id="Phobius"/>
    </source>
</evidence>
<dbReference type="AlphaFoldDB" id="A0A1V0TYH5"/>
<dbReference type="GO" id="GO:0005886">
    <property type="term" value="C:plasma membrane"/>
    <property type="evidence" value="ECO:0007669"/>
    <property type="project" value="UniProtKB-SubCell"/>
</dbReference>
<dbReference type="InterPro" id="IPR010290">
    <property type="entry name" value="TM_effector"/>
</dbReference>
<dbReference type="EMBL" id="CP020569">
    <property type="protein sequence ID" value="ARF57840.1"/>
    <property type="molecule type" value="Genomic_DNA"/>
</dbReference>
<dbReference type="STRING" id="553510.B1H19_29865"/>
<dbReference type="InterPro" id="IPR020846">
    <property type="entry name" value="MFS_dom"/>
</dbReference>
<accession>A0A1V0TYH5</accession>
<proteinExistence type="predicted"/>
<feature type="transmembrane region" description="Helical" evidence="7">
    <location>
        <begin position="161"/>
        <end position="185"/>
    </location>
</feature>
<feature type="transmembrane region" description="Helical" evidence="7">
    <location>
        <begin position="310"/>
        <end position="330"/>
    </location>
</feature>
<feature type="transmembrane region" description="Helical" evidence="7">
    <location>
        <begin position="46"/>
        <end position="68"/>
    </location>
</feature>
<dbReference type="PROSITE" id="PS50850">
    <property type="entry name" value="MFS"/>
    <property type="match status" value="1"/>
</dbReference>
<keyword evidence="3" id="KW-1003">Cell membrane</keyword>
<keyword evidence="6 7" id="KW-0472">Membrane</keyword>
<keyword evidence="2" id="KW-0813">Transport</keyword>
<evidence type="ECO:0000313" key="10">
    <source>
        <dbReference type="Proteomes" id="UP000192726"/>
    </source>
</evidence>
<evidence type="ECO:0000313" key="9">
    <source>
        <dbReference type="EMBL" id="ARF57840.1"/>
    </source>
</evidence>
<dbReference type="SUPFAM" id="SSF103473">
    <property type="entry name" value="MFS general substrate transporter"/>
    <property type="match status" value="1"/>
</dbReference>
<evidence type="ECO:0000256" key="2">
    <source>
        <dbReference type="ARBA" id="ARBA00022448"/>
    </source>
</evidence>